<dbReference type="GO" id="GO:0006906">
    <property type="term" value="P:vesicle fusion"/>
    <property type="evidence" value="ECO:0007669"/>
    <property type="project" value="TreeGrafter"/>
</dbReference>
<dbReference type="AlphaFoldDB" id="A0A8F2VZ47"/>
<name>A0A8F2VZ47_CANAR</name>
<evidence type="ECO:0008006" key="11">
    <source>
        <dbReference type="Google" id="ProtNLM"/>
    </source>
</evidence>
<dbReference type="GO" id="GO:0000139">
    <property type="term" value="C:Golgi membrane"/>
    <property type="evidence" value="ECO:0007669"/>
    <property type="project" value="UniProtKB-SubCell"/>
</dbReference>
<dbReference type="GO" id="GO:0015031">
    <property type="term" value="P:protein transport"/>
    <property type="evidence" value="ECO:0007669"/>
    <property type="project" value="UniProtKB-KW"/>
</dbReference>
<feature type="transmembrane region" description="Helical" evidence="9">
    <location>
        <begin position="213"/>
        <end position="230"/>
    </location>
</feature>
<sequence length="289" mass="32661">MNALYNHGIKQTHHLTRDLASLEKNLSTSPMSLQGSIITSLTAFKKTIKEYNDMIQQTGGGDEKQRARLEKFNSELQQFQEKFDSLRQQRELLLQENDHQELMGRRHVAGASENPYEAESPRSGYTQSYHHQQQQQASMSYSEGLYKEKQSLSRGSQQLDQILEMGQNAFEDLVEQNETLRKLGSKFSESLVTLGVSQGTIRTIERRAKQDKWLFWGGVIILFVLFFFIIRCPQTIPAGACVSQLAEGFSGEGALHVLASGVDEGGRGVNPAFNEQNEEMCLVVRYAFT</sequence>
<keyword evidence="6 9" id="KW-0472">Membrane</keyword>
<dbReference type="Pfam" id="PF12352">
    <property type="entry name" value="V-SNARE_C"/>
    <property type="match status" value="1"/>
</dbReference>
<dbReference type="Gene3D" id="1.20.5.110">
    <property type="match status" value="1"/>
</dbReference>
<evidence type="ECO:0000256" key="6">
    <source>
        <dbReference type="ARBA" id="ARBA00023136"/>
    </source>
</evidence>
<keyword evidence="4" id="KW-0653">Protein transport</keyword>
<reference evidence="10" key="1">
    <citation type="submission" date="2021-06" db="EMBL/GenBank/DDBJ databases">
        <title>Candida auris outbreak in lebanese hospital.</title>
        <authorList>
            <person name="Finianos M."/>
        </authorList>
    </citation>
    <scope>NUCLEOTIDE SEQUENCE</scope>
    <source>
        <strain evidence="10">CA7LBN</strain>
    </source>
</reference>
<evidence type="ECO:0000256" key="1">
    <source>
        <dbReference type="ARBA" id="ARBA00004409"/>
    </source>
</evidence>
<keyword evidence="5 9" id="KW-1133">Transmembrane helix</keyword>
<proteinExistence type="predicted"/>
<protein>
    <recommendedName>
        <fullName evidence="11">Protein transport protein BOS1</fullName>
    </recommendedName>
</protein>
<dbReference type="GO" id="GO:0006888">
    <property type="term" value="P:endoplasmic reticulum to Golgi vesicle-mediated transport"/>
    <property type="evidence" value="ECO:0007669"/>
    <property type="project" value="TreeGrafter"/>
</dbReference>
<gene>
    <name evidence="10" type="ORF">CA7LBN_001257</name>
</gene>
<dbReference type="PANTHER" id="PTHR21230">
    <property type="entry name" value="VESICLE TRANSPORT V-SNARE PROTEIN VTI1-RELATED"/>
    <property type="match status" value="1"/>
</dbReference>
<dbReference type="PANTHER" id="PTHR21230:SF1">
    <property type="entry name" value="GOLGI SNAP RECEPTOR COMPLEX MEMBER 2"/>
    <property type="match status" value="1"/>
</dbReference>
<dbReference type="Proteomes" id="UP000825438">
    <property type="component" value="Chromosome I"/>
</dbReference>
<evidence type="ECO:0000256" key="9">
    <source>
        <dbReference type="SAM" id="Phobius"/>
    </source>
</evidence>
<evidence type="ECO:0000256" key="5">
    <source>
        <dbReference type="ARBA" id="ARBA00022989"/>
    </source>
</evidence>
<dbReference type="EMBL" id="CP076749">
    <property type="protein sequence ID" value="QWW22511.1"/>
    <property type="molecule type" value="Genomic_DNA"/>
</dbReference>
<organism evidence="10">
    <name type="scientific">Candidozyma auris</name>
    <name type="common">Yeast</name>
    <name type="synonym">Candida auris</name>
    <dbReference type="NCBI Taxonomy" id="498019"/>
    <lineage>
        <taxon>Eukaryota</taxon>
        <taxon>Fungi</taxon>
        <taxon>Dikarya</taxon>
        <taxon>Ascomycota</taxon>
        <taxon>Saccharomycotina</taxon>
        <taxon>Pichiomycetes</taxon>
        <taxon>Metschnikowiaceae</taxon>
        <taxon>Candidozyma</taxon>
    </lineage>
</organism>
<evidence type="ECO:0000256" key="8">
    <source>
        <dbReference type="SAM" id="MobiDB-lite"/>
    </source>
</evidence>
<feature type="region of interest" description="Disordered" evidence="8">
    <location>
        <begin position="110"/>
        <end position="133"/>
    </location>
</feature>
<evidence type="ECO:0000313" key="10">
    <source>
        <dbReference type="EMBL" id="QWW22511.1"/>
    </source>
</evidence>
<comment type="subcellular location">
    <subcellularLocation>
        <location evidence="1">Golgi apparatus membrane</location>
        <topology evidence="1">Single-pass type IV membrane protein</topology>
    </subcellularLocation>
</comment>
<accession>A0A8F2VZ47</accession>
<evidence type="ECO:0000256" key="4">
    <source>
        <dbReference type="ARBA" id="ARBA00022927"/>
    </source>
</evidence>
<keyword evidence="2" id="KW-0813">Transport</keyword>
<keyword evidence="7" id="KW-0175">Coiled coil</keyword>
<dbReference type="GO" id="GO:0005789">
    <property type="term" value="C:endoplasmic reticulum membrane"/>
    <property type="evidence" value="ECO:0007669"/>
    <property type="project" value="TreeGrafter"/>
</dbReference>
<keyword evidence="3 9" id="KW-0812">Transmembrane</keyword>
<evidence type="ECO:0000256" key="2">
    <source>
        <dbReference type="ARBA" id="ARBA00022448"/>
    </source>
</evidence>
<feature type="coiled-coil region" evidence="7">
    <location>
        <begin position="62"/>
        <end position="96"/>
    </location>
</feature>
<dbReference type="GO" id="GO:0012507">
    <property type="term" value="C:ER to Golgi transport vesicle membrane"/>
    <property type="evidence" value="ECO:0007669"/>
    <property type="project" value="TreeGrafter"/>
</dbReference>
<dbReference type="GO" id="GO:0031902">
    <property type="term" value="C:late endosome membrane"/>
    <property type="evidence" value="ECO:0007669"/>
    <property type="project" value="TreeGrafter"/>
</dbReference>
<evidence type="ECO:0000256" key="7">
    <source>
        <dbReference type="SAM" id="Coils"/>
    </source>
</evidence>
<dbReference type="GO" id="GO:0000149">
    <property type="term" value="F:SNARE binding"/>
    <property type="evidence" value="ECO:0007669"/>
    <property type="project" value="TreeGrafter"/>
</dbReference>
<dbReference type="GO" id="GO:0005484">
    <property type="term" value="F:SNAP receptor activity"/>
    <property type="evidence" value="ECO:0007669"/>
    <property type="project" value="TreeGrafter"/>
</dbReference>
<dbReference type="GO" id="GO:0031201">
    <property type="term" value="C:SNARE complex"/>
    <property type="evidence" value="ECO:0007669"/>
    <property type="project" value="TreeGrafter"/>
</dbReference>
<evidence type="ECO:0000256" key="3">
    <source>
        <dbReference type="ARBA" id="ARBA00022692"/>
    </source>
</evidence>